<organism evidence="2 3">
    <name type="scientific">Micavibrio aeruginosavorus</name>
    <dbReference type="NCBI Taxonomy" id="349221"/>
    <lineage>
        <taxon>Bacteria</taxon>
        <taxon>Pseudomonadati</taxon>
        <taxon>Bdellovibrionota</taxon>
        <taxon>Bdellovibrionia</taxon>
        <taxon>Bdellovibrionales</taxon>
        <taxon>Pseudobdellovibrionaceae</taxon>
        <taxon>Micavibrio</taxon>
    </lineage>
</organism>
<evidence type="ECO:0000256" key="1">
    <source>
        <dbReference type="SAM" id="MobiDB-lite"/>
    </source>
</evidence>
<gene>
    <name evidence="2" type="ORF">DI586_05405</name>
</gene>
<dbReference type="AlphaFoldDB" id="A0A2W5FL46"/>
<sequence length="244" mass="27405">MLSTGPLPFPPSSPSSSSVPMKPAHEIIGGLKEAKTLRDIYRLPMPVSSPLVCRNEAINNFQTDANNGVLSLTINTDERGEELWPKQAIDPDLREVMEAVGDLDAISGFDDARKRIQFEFRSPYTKIMSPVICAPHVDGATMPRLRLYFYASSSPTYVVSHDNTLALFNLYAPRVLDTEFADPKFYREFSDARENLREKFSRAATPIRVQELSVMSGATIHFMPGNTDPTRRFMRARIFDPSSK</sequence>
<evidence type="ECO:0000313" key="2">
    <source>
        <dbReference type="EMBL" id="PZP55888.1"/>
    </source>
</evidence>
<protein>
    <submittedName>
        <fullName evidence="2">Uncharacterized protein</fullName>
    </submittedName>
</protein>
<comment type="caution">
    <text evidence="2">The sequence shown here is derived from an EMBL/GenBank/DDBJ whole genome shotgun (WGS) entry which is preliminary data.</text>
</comment>
<proteinExistence type="predicted"/>
<evidence type="ECO:0000313" key="3">
    <source>
        <dbReference type="Proteomes" id="UP000249739"/>
    </source>
</evidence>
<name>A0A2W5FL46_9BACT</name>
<feature type="region of interest" description="Disordered" evidence="1">
    <location>
        <begin position="1"/>
        <end position="22"/>
    </location>
</feature>
<dbReference type="Proteomes" id="UP000249739">
    <property type="component" value="Unassembled WGS sequence"/>
</dbReference>
<reference evidence="2 3" key="1">
    <citation type="submission" date="2017-08" db="EMBL/GenBank/DDBJ databases">
        <title>Infants hospitalized years apart are colonized by the same room-sourced microbial strains.</title>
        <authorList>
            <person name="Brooks B."/>
            <person name="Olm M.R."/>
            <person name="Firek B.A."/>
            <person name="Baker R."/>
            <person name="Thomas B.C."/>
            <person name="Morowitz M.J."/>
            <person name="Banfield J.F."/>
        </authorList>
    </citation>
    <scope>NUCLEOTIDE SEQUENCE [LARGE SCALE GENOMIC DNA]</scope>
    <source>
        <strain evidence="2">S2_006_000_R2_64</strain>
    </source>
</reference>
<dbReference type="EMBL" id="QFOT01000046">
    <property type="protein sequence ID" value="PZP55888.1"/>
    <property type="molecule type" value="Genomic_DNA"/>
</dbReference>
<accession>A0A2W5FL46</accession>